<dbReference type="Pfam" id="PF00084">
    <property type="entry name" value="Sushi"/>
    <property type="match status" value="3"/>
</dbReference>
<feature type="non-terminal residue" evidence="13">
    <location>
        <position position="1616"/>
    </location>
</feature>
<keyword evidence="7" id="KW-0768">Sushi</keyword>
<dbReference type="CDD" id="cd00033">
    <property type="entry name" value="CCP"/>
    <property type="match status" value="3"/>
</dbReference>
<feature type="disulfide bond" evidence="6">
    <location>
        <begin position="1388"/>
        <end position="1397"/>
    </location>
</feature>
<dbReference type="CDD" id="cd00054">
    <property type="entry name" value="EGF_CA"/>
    <property type="match status" value="6"/>
</dbReference>
<feature type="domain" description="EGF-like" evidence="9">
    <location>
        <begin position="1551"/>
        <end position="1587"/>
    </location>
</feature>
<sequence length="1616" mass="177280">MGIRDGTKGATARSPVAPAQRILGYSLLLLCLLQAVHSNYKTERPDYKQWLNYGTKRQKPTGNEIENEIIKSKVEVLGEILKKHVKKIRQSPEQKLDLVFLVDASASVGADNFQNEIKFVKKLLADFTVSYNQTRVAVITFSSRNKVIRHIDQVSQASEFNHKCSLLQELPKIRYSGGGTYTLGAMLEAQSVLALSRPDAAKAVILLTDGFSNGGDPVPAAEFLRTRGATVFTFGIREGNVQELYQMATEPKEEHSYFLDSFEEFEALARRALHEDLHAGLLMPQDENMCSTLCSEGGKCCDTYASCTCGTHTGVFTCTCKPGFYGTGLNGDCRPCPAGTYRDSQGPGDISSCKACPDPHMYSETGSTSAMQCYCKRGYKQVGLSCQMLQCPVLAPPKNGYFLRNTCNNVVNAACGVRCNPGYKLSGSSIRLCNANGSWSGGASKCVMQSCPILKNPKYGTMLCSQNTPTMDTECHFACDPGYQLVGSKRRTCLPVAMWDGLRAYCKPIFCSPLPELRHGMIKPASCNAGKSKYGTICEFACDNGYQLSGHAKTTCIAPGIWSEGFKKPKCIDVKPPAIQCPEDQRVTTLPYENFANVTWNKPYTKDNSKMAVHLSTIPATTIPMKLKIGSHKITYLAKDAWGNKASCSFTVTVKDVEPPRVDWCDSPPTFLAETDEVDVYWEEPSFTDNSGGIVKMSRTRDPGRFPQGETEVVYWAEDSYGNKASCNITIDVQKHACSLPVDPINGQSDCTEDPGAVYCSLTCQEGYAFAMRPKQDYFCAYDGLWLPDNNPMPFPDCSVSSVSNTIAQTGELAMEDDASVCDDIFFLAQVENQLEKKLEEALNALCASDIICEVAAVEAVCEDILEEAEEEFNSIDFGLKRRRRDTRENYKNFYWPNSNDNDDGWIYWRRGDEGLLGSVLERRKRGAENIEYVDIQELQRRKRFSSYLTDLFKSRNPAAADDESRVTVNNGGSYLGVFTDVITRSMVSDINPVRYTSFLTNLRANNDQFTTDDFYSSFAREFGDEKLSMLKELAVKVPGLEETLPKNRTIRDNDDVEDSIPMFFPDDDGWPMPSNDWERSGEQIEINYSNETQAQAPIGELELGAAKPKKNFKLKFQVSGSGEGAQEMLTNAVTGILSSAKEGGLDVSFGDKQLKVAAIRLKEDPKYICEVGSVVQGNTSICVKCPVGSFFNVVLKVCEICPQGSYQPKEGQVSCLVCPENTSTKEGNGKTDADCKAKCLPGSYAADGLEPCTTCDLGEYQDEYGSTSCATCPYGTTTWRRGSWLMEECKPACQPGNVSETGVDPCFECPVGFFQDKSGQTKCFRCPDNAATADTGSTSIVQCEGVDENNQAAYTELEALPMNDCFSAPCENNGHCTPMDSGYICQCALGYSGQHCETDINECETEPCLNNATCADMLNGYQCTCLPGFTGAQCEVNIDDCNPNPCQNEGACVDEVDTFMCVCQSGFSGEICDINIDECAEPPCASGSTCQDLLNDYICVCPPGSTGRHCQTNIDECESSPCVHGFCSDGLNSFSCSCEPGYTGEICDIDIDECASTPCLNNGKCTDGINSFNCECKTGFSGKFCETEMATDFVLEFPQGDILDYAIYEGLYHPK</sequence>
<dbReference type="GO" id="GO:0016324">
    <property type="term" value="C:apical plasma membrane"/>
    <property type="evidence" value="ECO:0007669"/>
    <property type="project" value="UniProtKB-ARBA"/>
</dbReference>
<dbReference type="PROSITE" id="PS50234">
    <property type="entry name" value="VWFA"/>
    <property type="match status" value="1"/>
</dbReference>
<dbReference type="Gene3D" id="2.10.25.10">
    <property type="entry name" value="Laminin"/>
    <property type="match status" value="6"/>
</dbReference>
<dbReference type="PROSITE" id="PS00010">
    <property type="entry name" value="ASX_HYDROXYL"/>
    <property type="match status" value="5"/>
</dbReference>
<evidence type="ECO:0000256" key="3">
    <source>
        <dbReference type="ARBA" id="ARBA00022737"/>
    </source>
</evidence>
<dbReference type="InterPro" id="IPR035976">
    <property type="entry name" value="Sushi/SCR/CCP_sf"/>
</dbReference>
<keyword evidence="4 6" id="KW-1015">Disulfide bond</keyword>
<feature type="domain" description="HYR" evidence="11">
    <location>
        <begin position="572"/>
        <end position="654"/>
    </location>
</feature>
<dbReference type="Pfam" id="PF00092">
    <property type="entry name" value="VWA"/>
    <property type="match status" value="1"/>
</dbReference>
<feature type="disulfide bond" evidence="6">
    <location>
        <begin position="1502"/>
        <end position="1511"/>
    </location>
</feature>
<dbReference type="InterPro" id="IPR013783">
    <property type="entry name" value="Ig-like_fold"/>
</dbReference>
<evidence type="ECO:0000259" key="11">
    <source>
        <dbReference type="PROSITE" id="PS50825"/>
    </source>
</evidence>
<feature type="disulfide bond" evidence="7">
    <location>
        <begin position="479"/>
        <end position="506"/>
    </location>
</feature>
<protein>
    <recommendedName>
        <fullName evidence="15">Sushi, von Willebrand factor type A, EGF and pentraxin domain-containing protein 1</fullName>
    </recommendedName>
</protein>
<dbReference type="InterPro" id="IPR011641">
    <property type="entry name" value="Tyr-kin_ephrin_A/B_rcpt-like"/>
</dbReference>
<dbReference type="Proteomes" id="UP001497623">
    <property type="component" value="Unassembled WGS sequence"/>
</dbReference>
<dbReference type="PROSITE" id="PS00022">
    <property type="entry name" value="EGF_1"/>
    <property type="match status" value="6"/>
</dbReference>
<dbReference type="PANTHER" id="PTHR12916">
    <property type="entry name" value="CYTOCHROME C OXIDASE POLYPEPTIDE VIC-2"/>
    <property type="match status" value="1"/>
</dbReference>
<dbReference type="SUPFAM" id="SSF57535">
    <property type="entry name" value="Complement control module/SCR domain"/>
    <property type="match status" value="3"/>
</dbReference>
<dbReference type="InterPro" id="IPR018097">
    <property type="entry name" value="EGF_Ca-bd_CS"/>
</dbReference>
<evidence type="ECO:0008006" key="15">
    <source>
        <dbReference type="Google" id="ProtNLM"/>
    </source>
</evidence>
<dbReference type="InterPro" id="IPR036465">
    <property type="entry name" value="vWFA_dom_sf"/>
</dbReference>
<dbReference type="SMART" id="SM01411">
    <property type="entry name" value="Ephrin_rec_like"/>
    <property type="match status" value="4"/>
</dbReference>
<comment type="caution">
    <text evidence="6">Lacks conserved residue(s) required for the propagation of feature annotation.</text>
</comment>
<dbReference type="InterPro" id="IPR003410">
    <property type="entry name" value="HYR_dom"/>
</dbReference>
<name>A0AAV2PXN4_MEGNR</name>
<feature type="domain" description="EGF-like" evidence="9">
    <location>
        <begin position="1438"/>
        <end position="1474"/>
    </location>
</feature>
<dbReference type="InterPro" id="IPR000742">
    <property type="entry name" value="EGF"/>
</dbReference>
<feature type="domain" description="Sushi" evidence="12">
    <location>
        <begin position="449"/>
        <end position="508"/>
    </location>
</feature>
<evidence type="ECO:0000259" key="10">
    <source>
        <dbReference type="PROSITE" id="PS50234"/>
    </source>
</evidence>
<accession>A0AAV2PXN4</accession>
<keyword evidence="2 8" id="KW-0732">Signal</keyword>
<dbReference type="GO" id="GO:0032991">
    <property type="term" value="C:protein-containing complex"/>
    <property type="evidence" value="ECO:0007669"/>
    <property type="project" value="UniProtKB-ARBA"/>
</dbReference>
<evidence type="ECO:0000256" key="6">
    <source>
        <dbReference type="PROSITE-ProRule" id="PRU00076"/>
    </source>
</evidence>
<dbReference type="SMART" id="SM00179">
    <property type="entry name" value="EGF_CA"/>
    <property type="match status" value="6"/>
</dbReference>
<dbReference type="GO" id="GO:0005509">
    <property type="term" value="F:calcium ion binding"/>
    <property type="evidence" value="ECO:0007669"/>
    <property type="project" value="InterPro"/>
</dbReference>
<feature type="domain" description="Sushi" evidence="12">
    <location>
        <begin position="509"/>
        <end position="573"/>
    </location>
</feature>
<dbReference type="SMART" id="SM00032">
    <property type="entry name" value="CCP"/>
    <property type="match status" value="4"/>
</dbReference>
<evidence type="ECO:0000256" key="8">
    <source>
        <dbReference type="SAM" id="SignalP"/>
    </source>
</evidence>
<dbReference type="FunFam" id="2.10.25.10:FF:000143">
    <property type="entry name" value="Protein crumbs 1"/>
    <property type="match status" value="1"/>
</dbReference>
<keyword evidence="5" id="KW-0325">Glycoprotein</keyword>
<evidence type="ECO:0000313" key="14">
    <source>
        <dbReference type="Proteomes" id="UP001497623"/>
    </source>
</evidence>
<feature type="domain" description="EGF-like" evidence="9">
    <location>
        <begin position="1400"/>
        <end position="1436"/>
    </location>
</feature>
<dbReference type="Pfam" id="PF07699">
    <property type="entry name" value="Ephrin_rec_like"/>
    <property type="match status" value="4"/>
</dbReference>
<dbReference type="SMART" id="SM00327">
    <property type="entry name" value="VWA"/>
    <property type="match status" value="1"/>
</dbReference>
<keyword evidence="14" id="KW-1185">Reference proteome</keyword>
<dbReference type="PROSITE" id="PS50923">
    <property type="entry name" value="SUSHI"/>
    <property type="match status" value="3"/>
</dbReference>
<feature type="domain" description="EGF-like" evidence="9">
    <location>
        <begin position="1514"/>
        <end position="1549"/>
    </location>
</feature>
<feature type="domain" description="EGF-like" evidence="9">
    <location>
        <begin position="1476"/>
        <end position="1512"/>
    </location>
</feature>
<dbReference type="GO" id="GO:0007219">
    <property type="term" value="P:Notch signaling pathway"/>
    <property type="evidence" value="ECO:0007669"/>
    <property type="project" value="TreeGrafter"/>
</dbReference>
<dbReference type="FunFam" id="2.10.25.10:FF:000117">
    <property type="entry name" value="Delta-like protein"/>
    <property type="match status" value="1"/>
</dbReference>
<dbReference type="CDD" id="cd01450">
    <property type="entry name" value="vWFA_subfamily_ECM"/>
    <property type="match status" value="1"/>
</dbReference>
<dbReference type="SMART" id="SM00181">
    <property type="entry name" value="EGF"/>
    <property type="match status" value="7"/>
</dbReference>
<dbReference type="GO" id="GO:0001745">
    <property type="term" value="P:compound eye morphogenesis"/>
    <property type="evidence" value="ECO:0007669"/>
    <property type="project" value="UniProtKB-ARBA"/>
</dbReference>
<dbReference type="PANTHER" id="PTHR12916:SF4">
    <property type="entry name" value="UNINFLATABLE, ISOFORM C"/>
    <property type="match status" value="1"/>
</dbReference>
<feature type="disulfide bond" evidence="6">
    <location>
        <begin position="1577"/>
        <end position="1586"/>
    </location>
</feature>
<dbReference type="Pfam" id="PF25024">
    <property type="entry name" value="EGF_TEN"/>
    <property type="match status" value="1"/>
</dbReference>
<reference evidence="13 14" key="1">
    <citation type="submission" date="2024-05" db="EMBL/GenBank/DDBJ databases">
        <authorList>
            <person name="Wallberg A."/>
        </authorList>
    </citation>
    <scope>NUCLEOTIDE SEQUENCE [LARGE SCALE GENOMIC DNA]</scope>
</reference>
<feature type="disulfide bond" evidence="6">
    <location>
        <begin position="1426"/>
        <end position="1435"/>
    </location>
</feature>
<feature type="domain" description="VWFA" evidence="10">
    <location>
        <begin position="97"/>
        <end position="277"/>
    </location>
</feature>
<feature type="disulfide bond" evidence="6">
    <location>
        <begin position="1518"/>
        <end position="1528"/>
    </location>
</feature>
<feature type="disulfide bond" evidence="6">
    <location>
        <begin position="1539"/>
        <end position="1548"/>
    </location>
</feature>
<dbReference type="Gene3D" id="2.10.70.10">
    <property type="entry name" value="Complement Module, domain 1"/>
    <property type="match status" value="3"/>
</dbReference>
<dbReference type="GO" id="GO:0005112">
    <property type="term" value="F:Notch binding"/>
    <property type="evidence" value="ECO:0007669"/>
    <property type="project" value="TreeGrafter"/>
</dbReference>
<feature type="disulfide bond" evidence="7">
    <location>
        <begin position="419"/>
        <end position="446"/>
    </location>
</feature>
<dbReference type="EMBL" id="CAXKWB010001770">
    <property type="protein sequence ID" value="CAL4065422.1"/>
    <property type="molecule type" value="Genomic_DNA"/>
</dbReference>
<dbReference type="InterPro" id="IPR000436">
    <property type="entry name" value="Sushi_SCR_CCP_dom"/>
</dbReference>
<dbReference type="SUPFAM" id="SSF53300">
    <property type="entry name" value="vWA-like"/>
    <property type="match status" value="1"/>
</dbReference>
<keyword evidence="1 6" id="KW-0245">EGF-like domain</keyword>
<evidence type="ECO:0000259" key="9">
    <source>
        <dbReference type="PROSITE" id="PS50026"/>
    </source>
</evidence>
<feature type="disulfide bond" evidence="6">
    <location>
        <begin position="1464"/>
        <end position="1473"/>
    </location>
</feature>
<dbReference type="FunFam" id="2.10.25.10:FF:000066">
    <property type="entry name" value="FAT atypical cadherin 4"/>
    <property type="match status" value="1"/>
</dbReference>
<dbReference type="PROSITE" id="PS01186">
    <property type="entry name" value="EGF_2"/>
    <property type="match status" value="5"/>
</dbReference>
<dbReference type="PROSITE" id="PS50825">
    <property type="entry name" value="HYR"/>
    <property type="match status" value="2"/>
</dbReference>
<dbReference type="SUPFAM" id="SSF57196">
    <property type="entry name" value="EGF/Laminin"/>
    <property type="match status" value="6"/>
</dbReference>
<dbReference type="Gene3D" id="2.60.40.10">
    <property type="entry name" value="Immunoglobulins"/>
    <property type="match status" value="1"/>
</dbReference>
<dbReference type="FunFam" id="2.10.25.10:FF:000279">
    <property type="entry name" value="Neurogenic locus notch 1"/>
    <property type="match status" value="1"/>
</dbReference>
<evidence type="ECO:0000256" key="4">
    <source>
        <dbReference type="ARBA" id="ARBA00023157"/>
    </source>
</evidence>
<dbReference type="InterPro" id="IPR001881">
    <property type="entry name" value="EGF-like_Ca-bd_dom"/>
</dbReference>
<dbReference type="InterPro" id="IPR002035">
    <property type="entry name" value="VWF_A"/>
</dbReference>
<dbReference type="Pfam" id="PF02494">
    <property type="entry name" value="HYR"/>
    <property type="match status" value="2"/>
</dbReference>
<proteinExistence type="predicted"/>
<dbReference type="GO" id="GO:0051093">
    <property type="term" value="P:negative regulation of developmental process"/>
    <property type="evidence" value="ECO:0007669"/>
    <property type="project" value="UniProtKB-ARBA"/>
</dbReference>
<feature type="domain" description="EGF-like" evidence="9">
    <location>
        <begin position="1362"/>
        <end position="1398"/>
    </location>
</feature>
<evidence type="ECO:0000256" key="7">
    <source>
        <dbReference type="PROSITE-ProRule" id="PRU00302"/>
    </source>
</evidence>
<keyword evidence="3" id="KW-0677">Repeat</keyword>
<dbReference type="PROSITE" id="PS50026">
    <property type="entry name" value="EGF_3"/>
    <property type="match status" value="6"/>
</dbReference>
<dbReference type="GO" id="GO:0051239">
    <property type="term" value="P:regulation of multicellular organismal process"/>
    <property type="evidence" value="ECO:0007669"/>
    <property type="project" value="UniProtKB-ARBA"/>
</dbReference>
<evidence type="ECO:0000259" key="12">
    <source>
        <dbReference type="PROSITE" id="PS50923"/>
    </source>
</evidence>
<dbReference type="InterPro" id="IPR000152">
    <property type="entry name" value="EGF-type_Asp/Asn_hydroxyl_site"/>
</dbReference>
<dbReference type="GO" id="GO:0048732">
    <property type="term" value="P:gland development"/>
    <property type="evidence" value="ECO:0007669"/>
    <property type="project" value="UniProtKB-ARBA"/>
</dbReference>
<dbReference type="FunFam" id="2.10.25.10:FF:000061">
    <property type="entry name" value="Delta-like protein"/>
    <property type="match status" value="1"/>
</dbReference>
<dbReference type="SUPFAM" id="SSF57184">
    <property type="entry name" value="Growth factor receptor domain"/>
    <property type="match status" value="1"/>
</dbReference>
<dbReference type="Gene3D" id="2.10.50.10">
    <property type="entry name" value="Tumor Necrosis Factor Receptor, subunit A, domain 2"/>
    <property type="match status" value="4"/>
</dbReference>
<evidence type="ECO:0000256" key="1">
    <source>
        <dbReference type="ARBA" id="ARBA00022536"/>
    </source>
</evidence>
<gene>
    <name evidence="13" type="ORF">MNOR_LOCUS4750</name>
</gene>
<feature type="signal peptide" evidence="8">
    <location>
        <begin position="1"/>
        <end position="38"/>
    </location>
</feature>
<dbReference type="Gene3D" id="3.40.50.410">
    <property type="entry name" value="von Willebrand factor, type A domain"/>
    <property type="match status" value="1"/>
</dbReference>
<dbReference type="PROSITE" id="PS01187">
    <property type="entry name" value="EGF_CA"/>
    <property type="match status" value="2"/>
</dbReference>
<evidence type="ECO:0000313" key="13">
    <source>
        <dbReference type="EMBL" id="CAL4065422.1"/>
    </source>
</evidence>
<dbReference type="FunFam" id="2.10.50.10:FF:000018">
    <property type="entry name" value="Sushi, von Willebrand factor type A, EGF and pentraxin domain-containing 1"/>
    <property type="match status" value="1"/>
</dbReference>
<evidence type="ECO:0000256" key="2">
    <source>
        <dbReference type="ARBA" id="ARBA00022729"/>
    </source>
</evidence>
<feature type="chain" id="PRO_5043752219" description="Sushi, von Willebrand factor type A, EGF and pentraxin domain-containing protein 1" evidence="8">
    <location>
        <begin position="39"/>
        <end position="1616"/>
    </location>
</feature>
<dbReference type="InterPro" id="IPR009030">
    <property type="entry name" value="Growth_fac_rcpt_cys_sf"/>
</dbReference>
<organism evidence="13 14">
    <name type="scientific">Meganyctiphanes norvegica</name>
    <name type="common">Northern krill</name>
    <name type="synonym">Thysanopoda norvegica</name>
    <dbReference type="NCBI Taxonomy" id="48144"/>
    <lineage>
        <taxon>Eukaryota</taxon>
        <taxon>Metazoa</taxon>
        <taxon>Ecdysozoa</taxon>
        <taxon>Arthropoda</taxon>
        <taxon>Crustacea</taxon>
        <taxon>Multicrustacea</taxon>
        <taxon>Malacostraca</taxon>
        <taxon>Eumalacostraca</taxon>
        <taxon>Eucarida</taxon>
        <taxon>Euphausiacea</taxon>
        <taxon>Euphausiidae</taxon>
        <taxon>Meganyctiphanes</taxon>
    </lineage>
</organism>
<feature type="domain" description="HYR" evidence="11">
    <location>
        <begin position="655"/>
        <end position="735"/>
    </location>
</feature>
<feature type="domain" description="Sushi" evidence="12">
    <location>
        <begin position="389"/>
        <end position="448"/>
    </location>
</feature>
<evidence type="ECO:0000256" key="5">
    <source>
        <dbReference type="ARBA" id="ARBA00023180"/>
    </source>
</evidence>
<dbReference type="FunFam" id="2.10.25.10:FF:000004">
    <property type="entry name" value="Neurogenic locus notch 1"/>
    <property type="match status" value="1"/>
</dbReference>
<comment type="caution">
    <text evidence="13">The sequence shown here is derived from an EMBL/GenBank/DDBJ whole genome shotgun (WGS) entry which is preliminary data.</text>
</comment>